<dbReference type="InterPro" id="IPR025450">
    <property type="entry name" value="YndJ-like"/>
</dbReference>
<keyword evidence="3" id="KW-1185">Reference proteome</keyword>
<keyword evidence="1" id="KW-0812">Transmembrane</keyword>
<evidence type="ECO:0000313" key="3">
    <source>
        <dbReference type="Proteomes" id="UP000264006"/>
    </source>
</evidence>
<name>A0A346Y434_9ACTN</name>
<accession>A0A346Y434</accession>
<proteinExistence type="predicted"/>
<feature type="transmembrane region" description="Helical" evidence="1">
    <location>
        <begin position="154"/>
        <end position="176"/>
    </location>
</feature>
<evidence type="ECO:0000313" key="2">
    <source>
        <dbReference type="EMBL" id="AXV09231.1"/>
    </source>
</evidence>
<dbReference type="Pfam" id="PF14158">
    <property type="entry name" value="YndJ"/>
    <property type="match status" value="1"/>
</dbReference>
<dbReference type="Proteomes" id="UP000264006">
    <property type="component" value="Chromosome"/>
</dbReference>
<organism evidence="2 3">
    <name type="scientific">Euzebya pacifica</name>
    <dbReference type="NCBI Taxonomy" id="1608957"/>
    <lineage>
        <taxon>Bacteria</taxon>
        <taxon>Bacillati</taxon>
        <taxon>Actinomycetota</taxon>
        <taxon>Nitriliruptoria</taxon>
        <taxon>Euzebyales</taxon>
    </lineage>
</organism>
<protein>
    <recommendedName>
        <fullName evidence="4">YndJ-like protein</fullName>
    </recommendedName>
</protein>
<feature type="transmembrane region" description="Helical" evidence="1">
    <location>
        <begin position="220"/>
        <end position="243"/>
    </location>
</feature>
<sequence>MVVGVVLVVGFGVVIPLALMSVAVAFDRRAVGAAAALAGIAAVLPAGPAAALLAVPLGVVLLPIGVRTARDLRAATTGHGVADWLLAVGRLAVPAYALVAVVFLLQHRLGIDPVGVGSTIIRLTAVHFAYAGAATAAVLTESLRRATAAGRAGHGLAVALPLALVGPPITALGFAAVPAMQVLGAVVITGALWTWSASAGGVVPATAAPLERALWAVARLAVLGSMPLAAWWAFGTVVGFTVLSIPTMAATHGVLNAVGFVGCGLAALLRAGRAAGRVTGPATGPAVRVR</sequence>
<dbReference type="OrthoDB" id="4190194at2"/>
<dbReference type="AlphaFoldDB" id="A0A346Y434"/>
<reference evidence="2 3" key="1">
    <citation type="submission" date="2018-09" db="EMBL/GenBank/DDBJ databases">
        <title>Complete genome sequence of Euzebya sp. DY32-46 isolated from seawater of Pacific Ocean.</title>
        <authorList>
            <person name="Xu L."/>
            <person name="Wu Y.-H."/>
            <person name="Xu X.-W."/>
        </authorList>
    </citation>
    <scope>NUCLEOTIDE SEQUENCE [LARGE SCALE GENOMIC DNA]</scope>
    <source>
        <strain evidence="2 3">DY32-46</strain>
    </source>
</reference>
<dbReference type="EMBL" id="CP031165">
    <property type="protein sequence ID" value="AXV09231.1"/>
    <property type="molecule type" value="Genomic_DNA"/>
</dbReference>
<feature type="transmembrane region" description="Helical" evidence="1">
    <location>
        <begin position="84"/>
        <end position="105"/>
    </location>
</feature>
<gene>
    <name evidence="2" type="ORF">DVS28_a4570</name>
</gene>
<evidence type="ECO:0008006" key="4">
    <source>
        <dbReference type="Google" id="ProtNLM"/>
    </source>
</evidence>
<keyword evidence="1" id="KW-1133">Transmembrane helix</keyword>
<keyword evidence="1" id="KW-0472">Membrane</keyword>
<dbReference type="RefSeq" id="WP_114593445.1">
    <property type="nucleotide sequence ID" value="NZ_CP031165.1"/>
</dbReference>
<evidence type="ECO:0000256" key="1">
    <source>
        <dbReference type="SAM" id="Phobius"/>
    </source>
</evidence>
<dbReference type="KEGG" id="euz:DVS28_a4570"/>
<feature type="transmembrane region" description="Helical" evidence="1">
    <location>
        <begin position="33"/>
        <end position="64"/>
    </location>
</feature>
<feature type="transmembrane region" description="Helical" evidence="1">
    <location>
        <begin position="6"/>
        <end position="26"/>
    </location>
</feature>
<feature type="transmembrane region" description="Helical" evidence="1">
    <location>
        <begin position="249"/>
        <end position="269"/>
    </location>
</feature>
<feature type="transmembrane region" description="Helical" evidence="1">
    <location>
        <begin position="182"/>
        <end position="208"/>
    </location>
</feature>